<name>A0AAV7GN13_DENCH</name>
<gene>
    <name evidence="1" type="ORF">IEQ34_015000</name>
</gene>
<accession>A0AAV7GN13</accession>
<dbReference type="Proteomes" id="UP000775213">
    <property type="component" value="Unassembled WGS sequence"/>
</dbReference>
<sequence>MISNLGIPLPSEFSFSFPFHLCSLSTFPALPPRRRRDSSQTRFISGPVQGRITNLPIGIAEGCEAEWIMKL</sequence>
<dbReference type="AlphaFoldDB" id="A0AAV7GN13"/>
<keyword evidence="2" id="KW-1185">Reference proteome</keyword>
<proteinExistence type="predicted"/>
<organism evidence="1 2">
    <name type="scientific">Dendrobium chrysotoxum</name>
    <name type="common">Orchid</name>
    <dbReference type="NCBI Taxonomy" id="161865"/>
    <lineage>
        <taxon>Eukaryota</taxon>
        <taxon>Viridiplantae</taxon>
        <taxon>Streptophyta</taxon>
        <taxon>Embryophyta</taxon>
        <taxon>Tracheophyta</taxon>
        <taxon>Spermatophyta</taxon>
        <taxon>Magnoliopsida</taxon>
        <taxon>Liliopsida</taxon>
        <taxon>Asparagales</taxon>
        <taxon>Orchidaceae</taxon>
        <taxon>Epidendroideae</taxon>
        <taxon>Malaxideae</taxon>
        <taxon>Dendrobiinae</taxon>
        <taxon>Dendrobium</taxon>
    </lineage>
</organism>
<comment type="caution">
    <text evidence="1">The sequence shown here is derived from an EMBL/GenBank/DDBJ whole genome shotgun (WGS) entry which is preliminary data.</text>
</comment>
<dbReference type="EMBL" id="JAGFBR010000013">
    <property type="protein sequence ID" value="KAH0457093.1"/>
    <property type="molecule type" value="Genomic_DNA"/>
</dbReference>
<evidence type="ECO:0000313" key="2">
    <source>
        <dbReference type="Proteomes" id="UP000775213"/>
    </source>
</evidence>
<protein>
    <submittedName>
        <fullName evidence="1">Uncharacterized protein</fullName>
    </submittedName>
</protein>
<reference evidence="1 2" key="1">
    <citation type="journal article" date="2021" name="Hortic Res">
        <title>Chromosome-scale assembly of the Dendrobium chrysotoxum genome enhances the understanding of orchid evolution.</title>
        <authorList>
            <person name="Zhang Y."/>
            <person name="Zhang G.Q."/>
            <person name="Zhang D."/>
            <person name="Liu X.D."/>
            <person name="Xu X.Y."/>
            <person name="Sun W.H."/>
            <person name="Yu X."/>
            <person name="Zhu X."/>
            <person name="Wang Z.W."/>
            <person name="Zhao X."/>
            <person name="Zhong W.Y."/>
            <person name="Chen H."/>
            <person name="Yin W.L."/>
            <person name="Huang T."/>
            <person name="Niu S.C."/>
            <person name="Liu Z.J."/>
        </authorList>
    </citation>
    <scope>NUCLEOTIDE SEQUENCE [LARGE SCALE GENOMIC DNA]</scope>
    <source>
        <strain evidence="1">Lindl</strain>
    </source>
</reference>
<evidence type="ECO:0000313" key="1">
    <source>
        <dbReference type="EMBL" id="KAH0457093.1"/>
    </source>
</evidence>